<proteinExistence type="predicted"/>
<keyword evidence="1" id="KW-0812">Transmembrane</keyword>
<evidence type="ECO:0000313" key="3">
    <source>
        <dbReference type="EMBL" id="KAF1945201.1"/>
    </source>
</evidence>
<feature type="transmembrane region" description="Helical" evidence="1">
    <location>
        <begin position="169"/>
        <end position="190"/>
    </location>
</feature>
<name>A0A6A5SXM9_9PLEO</name>
<feature type="transmembrane region" description="Helical" evidence="1">
    <location>
        <begin position="112"/>
        <end position="135"/>
    </location>
</feature>
<dbReference type="OrthoDB" id="4141464at2759"/>
<feature type="transmembrane region" description="Helical" evidence="1">
    <location>
        <begin position="237"/>
        <end position="257"/>
    </location>
</feature>
<evidence type="ECO:0000313" key="4">
    <source>
        <dbReference type="Proteomes" id="UP000800038"/>
    </source>
</evidence>
<protein>
    <recommendedName>
        <fullName evidence="2">Acyltransferase 3 domain-containing protein</fullName>
    </recommendedName>
</protein>
<feature type="transmembrane region" description="Helical" evidence="1">
    <location>
        <begin position="357"/>
        <end position="375"/>
    </location>
</feature>
<dbReference type="InterPro" id="IPR002656">
    <property type="entry name" value="Acyl_transf_3_dom"/>
</dbReference>
<dbReference type="AlphaFoldDB" id="A0A6A5SXM9"/>
<dbReference type="PANTHER" id="PTHR36927">
    <property type="entry name" value="BLR4337 PROTEIN"/>
    <property type="match status" value="1"/>
</dbReference>
<evidence type="ECO:0000259" key="2">
    <source>
        <dbReference type="Pfam" id="PF01757"/>
    </source>
</evidence>
<keyword evidence="1" id="KW-1133">Transmembrane helix</keyword>
<dbReference type="EMBL" id="ML976011">
    <property type="protein sequence ID" value="KAF1945201.1"/>
    <property type="molecule type" value="Genomic_DNA"/>
</dbReference>
<dbReference type="InterPro" id="IPR050623">
    <property type="entry name" value="Glucan_succinyl_AcylTrfase"/>
</dbReference>
<evidence type="ECO:0000256" key="1">
    <source>
        <dbReference type="SAM" id="Phobius"/>
    </source>
</evidence>
<feature type="domain" description="Acyltransferase 3" evidence="2">
    <location>
        <begin position="11"/>
        <end position="371"/>
    </location>
</feature>
<dbReference type="Pfam" id="PF01757">
    <property type="entry name" value="Acyl_transf_3"/>
    <property type="match status" value="1"/>
</dbReference>
<reference evidence="3" key="1">
    <citation type="journal article" date="2020" name="Stud. Mycol.">
        <title>101 Dothideomycetes genomes: a test case for predicting lifestyles and emergence of pathogens.</title>
        <authorList>
            <person name="Haridas S."/>
            <person name="Albert R."/>
            <person name="Binder M."/>
            <person name="Bloem J."/>
            <person name="Labutti K."/>
            <person name="Salamov A."/>
            <person name="Andreopoulos B."/>
            <person name="Baker S."/>
            <person name="Barry K."/>
            <person name="Bills G."/>
            <person name="Bluhm B."/>
            <person name="Cannon C."/>
            <person name="Castanera R."/>
            <person name="Culley D."/>
            <person name="Daum C."/>
            <person name="Ezra D."/>
            <person name="Gonzalez J."/>
            <person name="Henrissat B."/>
            <person name="Kuo A."/>
            <person name="Liang C."/>
            <person name="Lipzen A."/>
            <person name="Lutzoni F."/>
            <person name="Magnuson J."/>
            <person name="Mondo S."/>
            <person name="Nolan M."/>
            <person name="Ohm R."/>
            <person name="Pangilinan J."/>
            <person name="Park H.-J."/>
            <person name="Ramirez L."/>
            <person name="Alfaro M."/>
            <person name="Sun H."/>
            <person name="Tritt A."/>
            <person name="Yoshinaga Y."/>
            <person name="Zwiers L.-H."/>
            <person name="Turgeon B."/>
            <person name="Goodwin S."/>
            <person name="Spatafora J."/>
            <person name="Crous P."/>
            <person name="Grigoriev I."/>
        </authorList>
    </citation>
    <scope>NUCLEOTIDE SEQUENCE</scope>
    <source>
        <strain evidence="3">CBS 161.51</strain>
    </source>
</reference>
<dbReference type="Proteomes" id="UP000800038">
    <property type="component" value="Unassembled WGS sequence"/>
</dbReference>
<accession>A0A6A5SXM9</accession>
<keyword evidence="4" id="KW-1185">Reference proteome</keyword>
<sequence length="388" mass="42598">MPKPPTRTHALDNLRTSLTALVVLHHASIPYGGAGSWLYASRLYVPNSSPTIVAVFLWEKWRRLGVPTLVYSLVGKGLVRGIIAARLRDETWRGVGREVLEGVGSEKGVSGPMWYCAVLFIFDVAYAVLLPLHFARASTQKLLSSMPPNTAEPSSTVLKTTSEPRPFDTVLVLIALCLTSTSSFIIRLSYPVGTHLWPLSLQLAYTPQYTMYYIVGVYIHRTGYSLHTAISPRTLRIVGTITGVITVVGFVWIRALLDQGVVVAHVFPLASGGANFLALLYAFWNEFAGFVIASFLLRAFHDPNLGFLAKEWRVGGVEVEVAKYSYAAFLVHTPLLVDLQCLFSKWGLEDIGTVPSVLIVGILAVVESWLVGAMLKVSVEELGFKGYL</sequence>
<organism evidence="3 4">
    <name type="scientific">Clathrospora elynae</name>
    <dbReference type="NCBI Taxonomy" id="706981"/>
    <lineage>
        <taxon>Eukaryota</taxon>
        <taxon>Fungi</taxon>
        <taxon>Dikarya</taxon>
        <taxon>Ascomycota</taxon>
        <taxon>Pezizomycotina</taxon>
        <taxon>Dothideomycetes</taxon>
        <taxon>Pleosporomycetidae</taxon>
        <taxon>Pleosporales</taxon>
        <taxon>Diademaceae</taxon>
        <taxon>Clathrospora</taxon>
    </lineage>
</organism>
<gene>
    <name evidence="3" type="ORF">EJ02DRAFT_339189</name>
</gene>
<keyword evidence="1" id="KW-0472">Membrane</keyword>
<dbReference type="GO" id="GO:0016747">
    <property type="term" value="F:acyltransferase activity, transferring groups other than amino-acyl groups"/>
    <property type="evidence" value="ECO:0007669"/>
    <property type="project" value="InterPro"/>
</dbReference>
<dbReference type="PANTHER" id="PTHR36927:SF4">
    <property type="entry name" value="BLR5718 PROTEIN"/>
    <property type="match status" value="1"/>
</dbReference>